<keyword evidence="8 11" id="KW-0472">Membrane</keyword>
<dbReference type="InterPro" id="IPR000595">
    <property type="entry name" value="cNMP-bd_dom"/>
</dbReference>
<evidence type="ECO:0000256" key="1">
    <source>
        <dbReference type="ARBA" id="ARBA00004651"/>
    </source>
</evidence>
<evidence type="ECO:0000256" key="11">
    <source>
        <dbReference type="SAM" id="Phobius"/>
    </source>
</evidence>
<dbReference type="Proteomes" id="UP000244571">
    <property type="component" value="Chromosome"/>
</dbReference>
<feature type="compositionally biased region" description="Polar residues" evidence="10">
    <location>
        <begin position="831"/>
        <end position="843"/>
    </location>
</feature>
<feature type="transmembrane region" description="Helical" evidence="11">
    <location>
        <begin position="390"/>
        <end position="410"/>
    </location>
</feature>
<dbReference type="AlphaFoldDB" id="A0A2R4XM87"/>
<evidence type="ECO:0000256" key="2">
    <source>
        <dbReference type="ARBA" id="ARBA00022448"/>
    </source>
</evidence>
<dbReference type="SMART" id="SM00100">
    <property type="entry name" value="cNMP"/>
    <property type="match status" value="1"/>
</dbReference>
<keyword evidence="6" id="KW-0915">Sodium</keyword>
<feature type="transmembrane region" description="Helical" evidence="11">
    <location>
        <begin position="127"/>
        <end position="147"/>
    </location>
</feature>
<feature type="transmembrane region" description="Helical" evidence="11">
    <location>
        <begin position="355"/>
        <end position="378"/>
    </location>
</feature>
<proteinExistence type="predicted"/>
<feature type="transmembrane region" description="Helical" evidence="11">
    <location>
        <begin position="168"/>
        <end position="186"/>
    </location>
</feature>
<dbReference type="KEGG" id="boz:DBV39_15540"/>
<dbReference type="GO" id="GO:0015385">
    <property type="term" value="F:sodium:proton antiporter activity"/>
    <property type="evidence" value="ECO:0007669"/>
    <property type="project" value="InterPro"/>
</dbReference>
<feature type="domain" description="Cyclic nucleotide-binding" evidence="12">
    <location>
        <begin position="704"/>
        <end position="810"/>
    </location>
</feature>
<dbReference type="PROSITE" id="PS50042">
    <property type="entry name" value="CNMP_BINDING_3"/>
    <property type="match status" value="1"/>
</dbReference>
<dbReference type="InterPro" id="IPR014710">
    <property type="entry name" value="RmlC-like_jellyroll"/>
</dbReference>
<evidence type="ECO:0000256" key="9">
    <source>
        <dbReference type="ARBA" id="ARBA00023201"/>
    </source>
</evidence>
<dbReference type="SUPFAM" id="SSF51206">
    <property type="entry name" value="cAMP-binding domain-like"/>
    <property type="match status" value="1"/>
</dbReference>
<keyword evidence="3" id="KW-1003">Cell membrane</keyword>
<evidence type="ECO:0000259" key="12">
    <source>
        <dbReference type="PROSITE" id="PS50042"/>
    </source>
</evidence>
<feature type="transmembrane region" description="Helical" evidence="11">
    <location>
        <begin position="6"/>
        <end position="24"/>
    </location>
</feature>
<evidence type="ECO:0000256" key="7">
    <source>
        <dbReference type="ARBA" id="ARBA00023065"/>
    </source>
</evidence>
<feature type="transmembrane region" description="Helical" evidence="11">
    <location>
        <begin position="252"/>
        <end position="271"/>
    </location>
</feature>
<keyword evidence="4 11" id="KW-0812">Transmembrane</keyword>
<dbReference type="CDD" id="cd00038">
    <property type="entry name" value="CAP_ED"/>
    <property type="match status" value="1"/>
</dbReference>
<evidence type="ECO:0000256" key="10">
    <source>
        <dbReference type="SAM" id="MobiDB-lite"/>
    </source>
</evidence>
<dbReference type="InterPro" id="IPR018490">
    <property type="entry name" value="cNMP-bd_dom_sf"/>
</dbReference>
<evidence type="ECO:0000313" key="13">
    <source>
        <dbReference type="EMBL" id="AWB34912.1"/>
    </source>
</evidence>
<dbReference type="GO" id="GO:0005886">
    <property type="term" value="C:plasma membrane"/>
    <property type="evidence" value="ECO:0007669"/>
    <property type="project" value="UniProtKB-SubCell"/>
</dbReference>
<sequence>METNMIVFGLAGLLVLVCFLTPLASALKIPFTLALSAAGALLGYMVHVHGWAPTWVGDYLDTLQAFEVPSDTILVVFLPVLLFEAAMAMNVRRLINDIAPIMLLAVVAVFICTLFVGWGVSLISTQNLATCLLMGAIVATTDPAAVVGIFKEVGAPKRLTTIVEGESLLNDAAAIALYSVLLVIVSRDGLIHWNLGHLLTNFLTLLLGGAAAGYVIGRIACSAFSLLRGWPTAEISLSVATAYIAYIVPEHYLGVSGVVSTVVAGLVISTVGRTRMTSSTFYAMSESWHQLGFWASSLIFLFAAMMIPRLLADVTWDNVFVVLTMMLAALLARIVTVFGLMPAVTAAVGTKVSKAYKIVICWGGLRGALSLALALSVTEHQLLSDEISEFVAIGATGFVLGTLLVNGLTLRPLIKLLGLDKLSEGEQALRDQAVVVATAILQQETEKMAVDEQISRQARQKISQVFEQSIQEVQRDQTTQLADTDRLKLGLTILARREFEMLFNSLRDQGIDSGTADHLLGFAEAMEDGAKEKGQQGYMSAMERSLHYPWHFRLVLRLHYSIGMPRWLGRKLSQRFVMLIVMRWVTRRLIGFSDAQLTSLVGETVAQELQDVLRKRLARVEQSLHALRLQYPKYAEWLEQTYLGRAARGLERARYRQMLDNSLISGEVYDALVQELEKRWAFLDTNPLLDVELSPTGLMQQVPVLRDLPADRISPLAKRLKPRLALPNERVLRSGPHQQSMFFVASGAVSVLLPDSTHVELGSGEFFGELQLLGHDTGQFEVRSLGYTKLLELSARDFKAALEHDAQLRQTIETVASQRFKALQTWRAQQQAIQDSQNENASQKDGAETGKKLAASPVPEDINVGKSHPAGAEESVKDAPDDPNRQVR</sequence>
<comment type="subcellular location">
    <subcellularLocation>
        <location evidence="1">Cell membrane</location>
        <topology evidence="1">Multi-pass membrane protein</topology>
    </subcellularLocation>
</comment>
<protein>
    <submittedName>
        <fullName evidence="13">Sodium:proton exchanger</fullName>
    </submittedName>
</protein>
<dbReference type="Pfam" id="PF00999">
    <property type="entry name" value="Na_H_Exchanger"/>
    <property type="match status" value="1"/>
</dbReference>
<feature type="region of interest" description="Disordered" evidence="10">
    <location>
        <begin position="831"/>
        <end position="888"/>
    </location>
</feature>
<evidence type="ECO:0000256" key="4">
    <source>
        <dbReference type="ARBA" id="ARBA00022692"/>
    </source>
</evidence>
<dbReference type="GO" id="GO:0015386">
    <property type="term" value="F:potassium:proton antiporter activity"/>
    <property type="evidence" value="ECO:0007669"/>
    <property type="project" value="TreeGrafter"/>
</dbReference>
<feature type="transmembrane region" description="Helical" evidence="11">
    <location>
        <begin position="31"/>
        <end position="52"/>
    </location>
</feature>
<evidence type="ECO:0000256" key="8">
    <source>
        <dbReference type="ARBA" id="ARBA00023136"/>
    </source>
</evidence>
<feature type="compositionally biased region" description="Basic and acidic residues" evidence="10">
    <location>
        <begin position="874"/>
        <end position="888"/>
    </location>
</feature>
<dbReference type="InterPro" id="IPR006153">
    <property type="entry name" value="Cation/H_exchanger_TM"/>
</dbReference>
<evidence type="ECO:0000313" key="14">
    <source>
        <dbReference type="Proteomes" id="UP000244571"/>
    </source>
</evidence>
<keyword evidence="14" id="KW-1185">Reference proteome</keyword>
<dbReference type="Pfam" id="PF00027">
    <property type="entry name" value="cNMP_binding"/>
    <property type="match status" value="1"/>
</dbReference>
<dbReference type="PANTHER" id="PTHR10110:SF86">
    <property type="entry name" value="SODIUM_HYDROGEN EXCHANGER 7"/>
    <property type="match status" value="1"/>
</dbReference>
<reference evidence="13 14" key="1">
    <citation type="submission" date="2018-04" db="EMBL/GenBank/DDBJ databases">
        <title>Bordetella sp. HZ20 isolated from seawater.</title>
        <authorList>
            <person name="Sun C."/>
        </authorList>
    </citation>
    <scope>NUCLEOTIDE SEQUENCE [LARGE SCALE GENOMIC DNA]</scope>
    <source>
        <strain evidence="13 14">HZ20</strain>
    </source>
</reference>
<feature type="transmembrane region" description="Helical" evidence="11">
    <location>
        <begin position="318"/>
        <end position="343"/>
    </location>
</feature>
<name>A0A2R4XM87_9BURK</name>
<keyword evidence="9" id="KW-0739">Sodium transport</keyword>
<dbReference type="GO" id="GO:0098719">
    <property type="term" value="P:sodium ion import across plasma membrane"/>
    <property type="evidence" value="ECO:0007669"/>
    <property type="project" value="TreeGrafter"/>
</dbReference>
<accession>A0A2R4XM87</accession>
<gene>
    <name evidence="13" type="ORF">DBV39_15540</name>
</gene>
<feature type="transmembrane region" description="Helical" evidence="11">
    <location>
        <begin position="291"/>
        <end position="312"/>
    </location>
</feature>
<evidence type="ECO:0000256" key="3">
    <source>
        <dbReference type="ARBA" id="ARBA00022475"/>
    </source>
</evidence>
<keyword evidence="5 11" id="KW-1133">Transmembrane helix</keyword>
<dbReference type="Gene3D" id="6.10.140.1330">
    <property type="match status" value="1"/>
</dbReference>
<feature type="transmembrane region" description="Helical" evidence="11">
    <location>
        <begin position="198"/>
        <end position="217"/>
    </location>
</feature>
<dbReference type="EMBL" id="CP028901">
    <property type="protein sequence ID" value="AWB34912.1"/>
    <property type="molecule type" value="Genomic_DNA"/>
</dbReference>
<keyword evidence="2" id="KW-0813">Transport</keyword>
<dbReference type="PANTHER" id="PTHR10110">
    <property type="entry name" value="SODIUM/HYDROGEN EXCHANGER"/>
    <property type="match status" value="1"/>
</dbReference>
<keyword evidence="7" id="KW-0406">Ion transport</keyword>
<evidence type="ECO:0000256" key="6">
    <source>
        <dbReference type="ARBA" id="ARBA00023053"/>
    </source>
</evidence>
<feature type="transmembrane region" description="Helical" evidence="11">
    <location>
        <begin position="101"/>
        <end position="121"/>
    </location>
</feature>
<dbReference type="InterPro" id="IPR018422">
    <property type="entry name" value="Cation/H_exchanger_CPA1"/>
</dbReference>
<organism evidence="13 14">
    <name type="scientific">Orrella marina</name>
    <dbReference type="NCBI Taxonomy" id="2163011"/>
    <lineage>
        <taxon>Bacteria</taxon>
        <taxon>Pseudomonadati</taxon>
        <taxon>Pseudomonadota</taxon>
        <taxon>Betaproteobacteria</taxon>
        <taxon>Burkholderiales</taxon>
        <taxon>Alcaligenaceae</taxon>
        <taxon>Orrella</taxon>
    </lineage>
</organism>
<evidence type="ECO:0000256" key="5">
    <source>
        <dbReference type="ARBA" id="ARBA00022989"/>
    </source>
</evidence>
<dbReference type="Gene3D" id="2.60.120.10">
    <property type="entry name" value="Jelly Rolls"/>
    <property type="match status" value="1"/>
</dbReference>
<feature type="transmembrane region" description="Helical" evidence="11">
    <location>
        <begin position="72"/>
        <end position="89"/>
    </location>
</feature>
<dbReference type="GO" id="GO:0051453">
    <property type="term" value="P:regulation of intracellular pH"/>
    <property type="evidence" value="ECO:0007669"/>
    <property type="project" value="TreeGrafter"/>
</dbReference>